<dbReference type="Proteomes" id="UP000466442">
    <property type="component" value="Unassembled WGS sequence"/>
</dbReference>
<dbReference type="InterPro" id="IPR029034">
    <property type="entry name" value="Cystine-knot_cytokine"/>
</dbReference>
<dbReference type="InterPro" id="IPR001839">
    <property type="entry name" value="TGF-b_C"/>
</dbReference>
<feature type="compositionally biased region" description="Low complexity" evidence="5">
    <location>
        <begin position="108"/>
        <end position="122"/>
    </location>
</feature>
<dbReference type="GO" id="GO:0005125">
    <property type="term" value="F:cytokine activity"/>
    <property type="evidence" value="ECO:0007669"/>
    <property type="project" value="TreeGrafter"/>
</dbReference>
<evidence type="ECO:0000256" key="3">
    <source>
        <dbReference type="ARBA" id="ARBA00022525"/>
    </source>
</evidence>
<dbReference type="PANTHER" id="PTHR11848:SF309">
    <property type="entry name" value="INHIBIN BETA CHAIN"/>
    <property type="match status" value="1"/>
</dbReference>
<name>A0A8S9X2C3_APOLU</name>
<dbReference type="AlphaFoldDB" id="A0A8S9X2C3"/>
<dbReference type="Gene3D" id="2.10.90.10">
    <property type="entry name" value="Cystine-knot cytokines"/>
    <property type="match status" value="1"/>
</dbReference>
<dbReference type="OrthoDB" id="6516235at2759"/>
<organism evidence="7 8">
    <name type="scientific">Apolygus lucorum</name>
    <name type="common">Small green plant bug</name>
    <name type="synonym">Lygocoris lucorum</name>
    <dbReference type="NCBI Taxonomy" id="248454"/>
    <lineage>
        <taxon>Eukaryota</taxon>
        <taxon>Metazoa</taxon>
        <taxon>Ecdysozoa</taxon>
        <taxon>Arthropoda</taxon>
        <taxon>Hexapoda</taxon>
        <taxon>Insecta</taxon>
        <taxon>Pterygota</taxon>
        <taxon>Neoptera</taxon>
        <taxon>Paraneoptera</taxon>
        <taxon>Hemiptera</taxon>
        <taxon>Heteroptera</taxon>
        <taxon>Panheteroptera</taxon>
        <taxon>Cimicomorpha</taxon>
        <taxon>Miridae</taxon>
        <taxon>Mirini</taxon>
        <taxon>Apolygus</taxon>
    </lineage>
</organism>
<feature type="region of interest" description="Disordered" evidence="5">
    <location>
        <begin position="1"/>
        <end position="86"/>
    </location>
</feature>
<dbReference type="EMBL" id="WIXP02000011">
    <property type="protein sequence ID" value="KAF6203127.1"/>
    <property type="molecule type" value="Genomic_DNA"/>
</dbReference>
<comment type="caution">
    <text evidence="7">The sequence shown here is derived from an EMBL/GenBank/DDBJ whole genome shotgun (WGS) entry which is preliminary data.</text>
</comment>
<evidence type="ECO:0000256" key="5">
    <source>
        <dbReference type="SAM" id="MobiDB-lite"/>
    </source>
</evidence>
<evidence type="ECO:0000256" key="4">
    <source>
        <dbReference type="RuleBase" id="RU000354"/>
    </source>
</evidence>
<comment type="subcellular location">
    <subcellularLocation>
        <location evidence="1">Secreted</location>
    </subcellularLocation>
</comment>
<keyword evidence="4" id="KW-0339">Growth factor</keyword>
<dbReference type="GO" id="GO:0008083">
    <property type="term" value="F:growth factor activity"/>
    <property type="evidence" value="ECO:0007669"/>
    <property type="project" value="UniProtKB-KW"/>
</dbReference>
<dbReference type="Pfam" id="PF00019">
    <property type="entry name" value="TGF_beta"/>
    <property type="match status" value="1"/>
</dbReference>
<evidence type="ECO:0000256" key="1">
    <source>
        <dbReference type="ARBA" id="ARBA00004613"/>
    </source>
</evidence>
<feature type="compositionally biased region" description="Low complexity" evidence="5">
    <location>
        <begin position="37"/>
        <end position="69"/>
    </location>
</feature>
<dbReference type="PANTHER" id="PTHR11848">
    <property type="entry name" value="TGF-BETA FAMILY"/>
    <property type="match status" value="1"/>
</dbReference>
<feature type="compositionally biased region" description="Basic residues" evidence="5">
    <location>
        <begin position="13"/>
        <end position="22"/>
    </location>
</feature>
<dbReference type="SMART" id="SM00204">
    <property type="entry name" value="TGFB"/>
    <property type="match status" value="1"/>
</dbReference>
<reference evidence="7" key="1">
    <citation type="journal article" date="2021" name="Mol. Ecol. Resour.">
        <title>Apolygus lucorum genome provides insights into omnivorousness and mesophyll feeding.</title>
        <authorList>
            <person name="Liu Y."/>
            <person name="Liu H."/>
            <person name="Wang H."/>
            <person name="Huang T."/>
            <person name="Liu B."/>
            <person name="Yang B."/>
            <person name="Yin L."/>
            <person name="Li B."/>
            <person name="Zhang Y."/>
            <person name="Zhang S."/>
            <person name="Jiang F."/>
            <person name="Zhang X."/>
            <person name="Ren Y."/>
            <person name="Wang B."/>
            <person name="Wang S."/>
            <person name="Lu Y."/>
            <person name="Wu K."/>
            <person name="Fan W."/>
            <person name="Wang G."/>
        </authorList>
    </citation>
    <scope>NUCLEOTIDE SEQUENCE</scope>
    <source>
        <strain evidence="7">12Hb</strain>
    </source>
</reference>
<evidence type="ECO:0000256" key="2">
    <source>
        <dbReference type="ARBA" id="ARBA00006656"/>
    </source>
</evidence>
<dbReference type="SUPFAM" id="SSF57501">
    <property type="entry name" value="Cystine-knot cytokines"/>
    <property type="match status" value="1"/>
</dbReference>
<accession>A0A8S9X2C3</accession>
<comment type="similarity">
    <text evidence="2 4">Belongs to the TGF-beta family.</text>
</comment>
<dbReference type="PROSITE" id="PS51362">
    <property type="entry name" value="TGF_BETA_2"/>
    <property type="match status" value="1"/>
</dbReference>
<evidence type="ECO:0000259" key="6">
    <source>
        <dbReference type="PROSITE" id="PS51362"/>
    </source>
</evidence>
<evidence type="ECO:0000313" key="7">
    <source>
        <dbReference type="EMBL" id="KAF6203127.1"/>
    </source>
</evidence>
<proteinExistence type="inferred from homology"/>
<feature type="region of interest" description="Disordered" evidence="5">
    <location>
        <begin position="105"/>
        <end position="124"/>
    </location>
</feature>
<gene>
    <name evidence="7" type="ORF">GE061_003542</name>
</gene>
<protein>
    <recommendedName>
        <fullName evidence="6">TGF-beta family profile domain-containing protein</fullName>
    </recommendedName>
</protein>
<feature type="domain" description="TGF-beta family profile" evidence="6">
    <location>
        <begin position="86"/>
        <end position="204"/>
    </location>
</feature>
<dbReference type="InterPro" id="IPR015615">
    <property type="entry name" value="TGF-beta-rel"/>
</dbReference>
<keyword evidence="8" id="KW-1185">Reference proteome</keyword>
<dbReference type="GO" id="GO:0005615">
    <property type="term" value="C:extracellular space"/>
    <property type="evidence" value="ECO:0007669"/>
    <property type="project" value="TreeGrafter"/>
</dbReference>
<keyword evidence="3" id="KW-0964">Secreted</keyword>
<sequence length="204" mass="21869">MGKIVRRSSTLTRRWRASRRSLRSQSGRSWTSGRRCSTGTRIGAASASASSSTAAAATAPSSRASSRARLQPALPRHHDRAGGVERVRRRALDCSSATQAASAARKCSTSTSNSSGGTTGSSRRPATFANYCRGDCSGLRTPDDTVNSHSHLIEEYRKMDQLAGLQPCCTPTKFSAQSLIYHGPDHTVIKRDLPKMVVEECGCP</sequence>
<evidence type="ECO:0000313" key="8">
    <source>
        <dbReference type="Proteomes" id="UP000466442"/>
    </source>
</evidence>